<evidence type="ECO:0000259" key="2">
    <source>
        <dbReference type="SMART" id="SM00316"/>
    </source>
</evidence>
<sequence>MDICSRAIDEIITGAREFSEHNTCFRRFVDRMVIPGMILQLEDGNSRSWCLGPGLCLIPAPRTNAKGRHKFPDSILVRQFGVLKHSTVTDSAPSEPQRTKASKAHHPGPAVTSSTESVWLELPGQSGVSTSVSALTRHSLRSAVTQFHVGDRVVGVVTRKAGDYYMVDIGCSSLASLEYLSFEGASKKNRPDLNPGDVVYAMITQADRGGLRLVHSEISYGSQISSCLLGHV</sequence>
<dbReference type="PANTHER" id="PTHR21321">
    <property type="entry name" value="PNAS-3 RELATED"/>
    <property type="match status" value="1"/>
</dbReference>
<dbReference type="SUPFAM" id="SSF50249">
    <property type="entry name" value="Nucleic acid-binding proteins"/>
    <property type="match status" value="1"/>
</dbReference>
<dbReference type="GO" id="GO:0034475">
    <property type="term" value="P:U4 snRNA 3'-end processing"/>
    <property type="evidence" value="ECO:0007669"/>
    <property type="project" value="TreeGrafter"/>
</dbReference>
<dbReference type="Gene3D" id="2.40.50.140">
    <property type="entry name" value="Nucleic acid-binding proteins"/>
    <property type="match status" value="1"/>
</dbReference>
<dbReference type="GO" id="GO:0000467">
    <property type="term" value="P:exonucleolytic trimming to generate mature 3'-end of 5.8S rRNA from tricistronic rRNA transcript (SSU-rRNA, 5.8S rRNA, LSU-rRNA)"/>
    <property type="evidence" value="ECO:0007669"/>
    <property type="project" value="TreeGrafter"/>
</dbReference>
<dbReference type="AlphaFoldDB" id="A0A8E0VL30"/>
<dbReference type="GO" id="GO:0000177">
    <property type="term" value="C:cytoplasmic exosome (RNase complex)"/>
    <property type="evidence" value="ECO:0007669"/>
    <property type="project" value="TreeGrafter"/>
</dbReference>
<feature type="domain" description="S1 motif" evidence="2">
    <location>
        <begin position="148"/>
        <end position="216"/>
    </location>
</feature>
<dbReference type="GO" id="GO:0071051">
    <property type="term" value="P:poly(A)-dependent snoRNA 3'-end processing"/>
    <property type="evidence" value="ECO:0007669"/>
    <property type="project" value="TreeGrafter"/>
</dbReference>
<dbReference type="GO" id="GO:0000176">
    <property type="term" value="C:nuclear exosome (RNase complex)"/>
    <property type="evidence" value="ECO:0007669"/>
    <property type="project" value="TreeGrafter"/>
</dbReference>
<dbReference type="OrthoDB" id="340500at2759"/>
<dbReference type="Proteomes" id="UP000728185">
    <property type="component" value="Unassembled WGS sequence"/>
</dbReference>
<dbReference type="InterPro" id="IPR012340">
    <property type="entry name" value="NA-bd_OB-fold"/>
</dbReference>
<evidence type="ECO:0000313" key="4">
    <source>
        <dbReference type="Proteomes" id="UP000728185"/>
    </source>
</evidence>
<comment type="caution">
    <text evidence="3">The sequence shown here is derived from an EMBL/GenBank/DDBJ whole genome shotgun (WGS) entry which is preliminary data.</text>
</comment>
<dbReference type="GO" id="GO:0071035">
    <property type="term" value="P:nuclear polyadenylation-dependent rRNA catabolic process"/>
    <property type="evidence" value="ECO:0007669"/>
    <property type="project" value="TreeGrafter"/>
</dbReference>
<proteinExistence type="predicted"/>
<protein>
    <submittedName>
        <fullName evidence="3">Exosome complex component RRP40</fullName>
    </submittedName>
</protein>
<dbReference type="InterPro" id="IPR026699">
    <property type="entry name" value="Exosome_RNA_bind1/RRP40/RRP4"/>
</dbReference>
<keyword evidence="4" id="KW-1185">Reference proteome</keyword>
<dbReference type="GO" id="GO:0071034">
    <property type="term" value="P:CUT catabolic process"/>
    <property type="evidence" value="ECO:0007669"/>
    <property type="project" value="TreeGrafter"/>
</dbReference>
<dbReference type="Pfam" id="PF21262">
    <property type="entry name" value="RRP40_S1"/>
    <property type="match status" value="1"/>
</dbReference>
<feature type="region of interest" description="Disordered" evidence="1">
    <location>
        <begin position="87"/>
        <end position="115"/>
    </location>
</feature>
<feature type="compositionally biased region" description="Polar residues" evidence="1">
    <location>
        <begin position="87"/>
        <end position="96"/>
    </location>
</feature>
<dbReference type="PANTHER" id="PTHR21321:SF1">
    <property type="entry name" value="EXOSOME COMPLEX COMPONENT RRP40"/>
    <property type="match status" value="1"/>
</dbReference>
<dbReference type="InterPro" id="IPR003029">
    <property type="entry name" value="S1_domain"/>
</dbReference>
<evidence type="ECO:0000256" key="1">
    <source>
        <dbReference type="SAM" id="MobiDB-lite"/>
    </source>
</evidence>
<dbReference type="GO" id="GO:0003723">
    <property type="term" value="F:RNA binding"/>
    <property type="evidence" value="ECO:0007669"/>
    <property type="project" value="InterPro"/>
</dbReference>
<name>A0A8E0VL30_9TREM</name>
<dbReference type="SMART" id="SM00316">
    <property type="entry name" value="S1"/>
    <property type="match status" value="1"/>
</dbReference>
<dbReference type="EMBL" id="LUCM01003707">
    <property type="protein sequence ID" value="KAA0195432.1"/>
    <property type="molecule type" value="Genomic_DNA"/>
</dbReference>
<reference evidence="3" key="1">
    <citation type="submission" date="2019-05" db="EMBL/GenBank/DDBJ databases">
        <title>Annotation for the trematode Fasciolopsis buski.</title>
        <authorList>
            <person name="Choi Y.-J."/>
        </authorList>
    </citation>
    <scope>NUCLEOTIDE SEQUENCE</scope>
    <source>
        <strain evidence="3">HT</strain>
        <tissue evidence="3">Whole worm</tissue>
    </source>
</reference>
<gene>
    <name evidence="3" type="ORF">FBUS_06636</name>
</gene>
<dbReference type="GO" id="GO:0071038">
    <property type="term" value="P:TRAMP-dependent tRNA surveillance pathway"/>
    <property type="evidence" value="ECO:0007669"/>
    <property type="project" value="TreeGrafter"/>
</dbReference>
<organism evidence="3 4">
    <name type="scientific">Fasciolopsis buskii</name>
    <dbReference type="NCBI Taxonomy" id="27845"/>
    <lineage>
        <taxon>Eukaryota</taxon>
        <taxon>Metazoa</taxon>
        <taxon>Spiralia</taxon>
        <taxon>Lophotrochozoa</taxon>
        <taxon>Platyhelminthes</taxon>
        <taxon>Trematoda</taxon>
        <taxon>Digenea</taxon>
        <taxon>Plagiorchiida</taxon>
        <taxon>Echinostomata</taxon>
        <taxon>Echinostomatoidea</taxon>
        <taxon>Fasciolidae</taxon>
        <taxon>Fasciolopsis</taxon>
    </lineage>
</organism>
<evidence type="ECO:0000313" key="3">
    <source>
        <dbReference type="EMBL" id="KAA0195432.1"/>
    </source>
</evidence>
<accession>A0A8E0VL30</accession>